<keyword evidence="5 7" id="KW-1133">Transmembrane helix</keyword>
<feature type="transmembrane region" description="Helical" evidence="7">
    <location>
        <begin position="297"/>
        <end position="320"/>
    </location>
</feature>
<feature type="transmembrane region" description="Helical" evidence="7">
    <location>
        <begin position="94"/>
        <end position="119"/>
    </location>
</feature>
<feature type="transmembrane region" description="Helical" evidence="7">
    <location>
        <begin position="392"/>
        <end position="410"/>
    </location>
</feature>
<proteinExistence type="inferred from homology"/>
<reference evidence="8 9" key="1">
    <citation type="submission" date="2018-07" db="EMBL/GenBank/DDBJ databases">
        <title>Genomic Encyclopedia of Type Strains, Phase IV (KMG-IV): sequencing the most valuable type-strain genomes for metagenomic binning, comparative biology and taxonomic classification.</title>
        <authorList>
            <person name="Goeker M."/>
        </authorList>
    </citation>
    <scope>NUCLEOTIDE SEQUENCE [LARGE SCALE GENOMIC DNA]</scope>
    <source>
        <strain evidence="8 9">DSM 21634</strain>
    </source>
</reference>
<comment type="subcellular location">
    <subcellularLocation>
        <location evidence="1">Cell membrane</location>
        <topology evidence="1">Multi-pass membrane protein</topology>
    </subcellularLocation>
</comment>
<dbReference type="AlphaFoldDB" id="A0A368Y9M6"/>
<feature type="transmembrane region" description="Helical" evidence="7">
    <location>
        <begin position="332"/>
        <end position="356"/>
    </location>
</feature>
<comment type="caution">
    <text evidence="8">The sequence shown here is derived from an EMBL/GenBank/DDBJ whole genome shotgun (WGS) entry which is preliminary data.</text>
</comment>
<dbReference type="InterPro" id="IPR050833">
    <property type="entry name" value="Poly_Biosynth_Transport"/>
</dbReference>
<keyword evidence="6 7" id="KW-0472">Membrane</keyword>
<dbReference type="CDD" id="cd13127">
    <property type="entry name" value="MATE_tuaB_like"/>
    <property type="match status" value="1"/>
</dbReference>
<dbReference type="PANTHER" id="PTHR30250:SF10">
    <property type="entry name" value="LIPOPOLYSACCHARIDE BIOSYNTHESIS PROTEIN WZXC"/>
    <property type="match status" value="1"/>
</dbReference>
<feature type="transmembrane region" description="Helical" evidence="7">
    <location>
        <begin position="457"/>
        <end position="478"/>
    </location>
</feature>
<feature type="transmembrane region" description="Helical" evidence="7">
    <location>
        <begin position="54"/>
        <end position="73"/>
    </location>
</feature>
<gene>
    <name evidence="8" type="ORF">DES41_101640</name>
</gene>
<sequence length="496" mass="52658">MSEPIKPGPPVDLGELRRKSVSGGLLTVGARLVSVVFSLASTAVLARLLSPEDFGVLAMVLSVTAFVAVFKDFGLSAAAVQKGSLLTALQASNLFWLNLAAGVALSVLVATAAPLAGWIFGNPALVPATMLISISFVLTSLGSQHGAMLQSRLQFKRKALADVVGALASLLVAVVLAFQGHSYWSLVWGTIAGAAATSLLLILLVTLRIQRPQRGQGVRSLLQFGGHVTAFEFVNYFHRNLDNILIGRVWGAEALGIYSRAYQLLMFPITNLRTPISAVAFSAMSRLRDEPEKFRAYYLKVSFLLALTSMPLVAFLAVAAEQVIGLLLGERWLAAVPIFQALAVTAFIQPVASLRGLVSLASGRSRDYLLLGVINAVVVCAAFVAALPWGPFGVAVGYGVAVYALLYPTLRLAFRQTGIQMGDFWRSIRLPVATSLVASCLASAIGGLAALESVSHIVMLSVQAVAFVVAWVMAIAVLPGGWKALRETGALFRQLR</sequence>
<feature type="transmembrane region" description="Helical" evidence="7">
    <location>
        <begin position="125"/>
        <end position="147"/>
    </location>
</feature>
<dbReference type="EMBL" id="QPJK01000001">
    <property type="protein sequence ID" value="RCW76036.1"/>
    <property type="molecule type" value="Genomic_DNA"/>
</dbReference>
<evidence type="ECO:0000313" key="9">
    <source>
        <dbReference type="Proteomes" id="UP000252884"/>
    </source>
</evidence>
<comment type="similarity">
    <text evidence="2">Belongs to the polysaccharide synthase family.</text>
</comment>
<evidence type="ECO:0000256" key="3">
    <source>
        <dbReference type="ARBA" id="ARBA00022475"/>
    </source>
</evidence>
<evidence type="ECO:0000313" key="8">
    <source>
        <dbReference type="EMBL" id="RCW76036.1"/>
    </source>
</evidence>
<dbReference type="Pfam" id="PF13440">
    <property type="entry name" value="Polysacc_synt_3"/>
    <property type="match status" value="1"/>
</dbReference>
<feature type="transmembrane region" description="Helical" evidence="7">
    <location>
        <begin position="25"/>
        <end position="48"/>
    </location>
</feature>
<feature type="transmembrane region" description="Helical" evidence="7">
    <location>
        <begin position="430"/>
        <end position="451"/>
    </location>
</feature>
<dbReference type="PANTHER" id="PTHR30250">
    <property type="entry name" value="PST FAMILY PREDICTED COLANIC ACID TRANSPORTER"/>
    <property type="match status" value="1"/>
</dbReference>
<feature type="transmembrane region" description="Helical" evidence="7">
    <location>
        <begin position="368"/>
        <end position="386"/>
    </location>
</feature>
<feature type="transmembrane region" description="Helical" evidence="7">
    <location>
        <begin position="186"/>
        <end position="207"/>
    </location>
</feature>
<keyword evidence="9" id="KW-1185">Reference proteome</keyword>
<name>A0A368Y9M6_9BURK</name>
<keyword evidence="4 7" id="KW-0812">Transmembrane</keyword>
<evidence type="ECO:0000256" key="2">
    <source>
        <dbReference type="ARBA" id="ARBA00007430"/>
    </source>
</evidence>
<evidence type="ECO:0000256" key="7">
    <source>
        <dbReference type="SAM" id="Phobius"/>
    </source>
</evidence>
<dbReference type="RefSeq" id="WP_170168084.1">
    <property type="nucleotide sequence ID" value="NZ_QPJK01000001.1"/>
</dbReference>
<evidence type="ECO:0000256" key="5">
    <source>
        <dbReference type="ARBA" id="ARBA00022989"/>
    </source>
</evidence>
<evidence type="ECO:0000256" key="6">
    <source>
        <dbReference type="ARBA" id="ARBA00023136"/>
    </source>
</evidence>
<dbReference type="Proteomes" id="UP000252884">
    <property type="component" value="Unassembled WGS sequence"/>
</dbReference>
<accession>A0A368Y9M6</accession>
<protein>
    <submittedName>
        <fullName evidence="8">PST family polysaccharide transporter</fullName>
    </submittedName>
</protein>
<evidence type="ECO:0000256" key="4">
    <source>
        <dbReference type="ARBA" id="ARBA00022692"/>
    </source>
</evidence>
<dbReference type="GO" id="GO:0005886">
    <property type="term" value="C:plasma membrane"/>
    <property type="evidence" value="ECO:0007669"/>
    <property type="project" value="UniProtKB-SubCell"/>
</dbReference>
<evidence type="ECO:0000256" key="1">
    <source>
        <dbReference type="ARBA" id="ARBA00004651"/>
    </source>
</evidence>
<keyword evidence="3" id="KW-1003">Cell membrane</keyword>
<organism evidence="8 9">
    <name type="scientific">Pseudorhodoferax soli</name>
    <dbReference type="NCBI Taxonomy" id="545864"/>
    <lineage>
        <taxon>Bacteria</taxon>
        <taxon>Pseudomonadati</taxon>
        <taxon>Pseudomonadota</taxon>
        <taxon>Betaproteobacteria</taxon>
        <taxon>Burkholderiales</taxon>
        <taxon>Comamonadaceae</taxon>
    </lineage>
</organism>
<feature type="transmembrane region" description="Helical" evidence="7">
    <location>
        <begin position="159"/>
        <end position="180"/>
    </location>
</feature>